<feature type="compositionally biased region" description="Low complexity" evidence="1">
    <location>
        <begin position="44"/>
        <end position="59"/>
    </location>
</feature>
<feature type="chain" id="PRO_5046657417" description="DUF3035 domain-containing protein" evidence="2">
    <location>
        <begin position="21"/>
        <end position="175"/>
    </location>
</feature>
<evidence type="ECO:0000313" key="3">
    <source>
        <dbReference type="EMBL" id="GJD48252.1"/>
    </source>
</evidence>
<dbReference type="EMBL" id="BPQH01000002">
    <property type="protein sequence ID" value="GJD48252.1"/>
    <property type="molecule type" value="Genomic_DNA"/>
</dbReference>
<sequence>MLMRRLAAASLLLLQTSGCARLFHEPAQYARIPPGATADDEPGGRTPRPAARGPRVAAVDPFAALRQSEADRKRWSVERPTDVTKLQWPSGMRGLARNDAPRDASGPNTTASLPEGRAGEAAAPPAAARNPANKVAAAKDPAGRDAGRPPYDGESVMNRLLDSGDKVARPICQGC</sequence>
<proteinExistence type="predicted"/>
<feature type="compositionally biased region" description="Basic and acidic residues" evidence="1">
    <location>
        <begin position="68"/>
        <end position="82"/>
    </location>
</feature>
<feature type="compositionally biased region" description="Low complexity" evidence="1">
    <location>
        <begin position="114"/>
        <end position="139"/>
    </location>
</feature>
<protein>
    <recommendedName>
        <fullName evidence="5">DUF3035 domain-containing protein</fullName>
    </recommendedName>
</protein>
<accession>A0ABQ4QSG7</accession>
<dbReference type="RefSeq" id="WP_128562954.1">
    <property type="nucleotide sequence ID" value="NZ_BPQH01000002.1"/>
</dbReference>
<name>A0ABQ4QSG7_9HYPH</name>
<organism evidence="3 4">
    <name type="scientific">Methylobacterium crusticola</name>
    <dbReference type="NCBI Taxonomy" id="1697972"/>
    <lineage>
        <taxon>Bacteria</taxon>
        <taxon>Pseudomonadati</taxon>
        <taxon>Pseudomonadota</taxon>
        <taxon>Alphaproteobacteria</taxon>
        <taxon>Hyphomicrobiales</taxon>
        <taxon>Methylobacteriaceae</taxon>
        <taxon>Methylobacterium</taxon>
    </lineage>
</organism>
<reference evidence="3" key="2">
    <citation type="submission" date="2021-08" db="EMBL/GenBank/DDBJ databases">
        <authorList>
            <person name="Tani A."/>
            <person name="Ola A."/>
            <person name="Ogura Y."/>
            <person name="Katsura K."/>
            <person name="Hayashi T."/>
        </authorList>
    </citation>
    <scope>NUCLEOTIDE SEQUENCE</scope>
    <source>
        <strain evidence="3">KCTC 52305</strain>
    </source>
</reference>
<keyword evidence="2" id="KW-0732">Signal</keyword>
<evidence type="ECO:0000256" key="2">
    <source>
        <dbReference type="SAM" id="SignalP"/>
    </source>
</evidence>
<evidence type="ECO:0008006" key="5">
    <source>
        <dbReference type="Google" id="ProtNLM"/>
    </source>
</evidence>
<reference evidence="3" key="1">
    <citation type="journal article" date="2021" name="Front. Microbiol.">
        <title>Comprehensive Comparative Genomics and Phenotyping of Methylobacterium Species.</title>
        <authorList>
            <person name="Alessa O."/>
            <person name="Ogura Y."/>
            <person name="Fujitani Y."/>
            <person name="Takami H."/>
            <person name="Hayashi T."/>
            <person name="Sahin N."/>
            <person name="Tani A."/>
        </authorList>
    </citation>
    <scope>NUCLEOTIDE SEQUENCE</scope>
    <source>
        <strain evidence="3">KCTC 52305</strain>
    </source>
</reference>
<keyword evidence="4" id="KW-1185">Reference proteome</keyword>
<evidence type="ECO:0000313" key="4">
    <source>
        <dbReference type="Proteomes" id="UP001055167"/>
    </source>
</evidence>
<evidence type="ECO:0000256" key="1">
    <source>
        <dbReference type="SAM" id="MobiDB-lite"/>
    </source>
</evidence>
<feature type="region of interest" description="Disordered" evidence="1">
    <location>
        <begin position="31"/>
        <end position="162"/>
    </location>
</feature>
<comment type="caution">
    <text evidence="3">The sequence shown here is derived from an EMBL/GenBank/DDBJ whole genome shotgun (WGS) entry which is preliminary data.</text>
</comment>
<dbReference type="Proteomes" id="UP001055167">
    <property type="component" value="Unassembled WGS sequence"/>
</dbReference>
<gene>
    <name evidence="3" type="ORF">OPKNFCMD_0969</name>
</gene>
<feature type="signal peptide" evidence="2">
    <location>
        <begin position="1"/>
        <end position="20"/>
    </location>
</feature>